<evidence type="ECO:0000259" key="3">
    <source>
        <dbReference type="PROSITE" id="PS50113"/>
    </source>
</evidence>
<dbReference type="PROSITE" id="PS50887">
    <property type="entry name" value="GGDEF"/>
    <property type="match status" value="1"/>
</dbReference>
<name>A0A9X4AKU3_9BACI</name>
<feature type="domain" description="PAS" evidence="2">
    <location>
        <begin position="59"/>
        <end position="90"/>
    </location>
</feature>
<evidence type="ECO:0000259" key="4">
    <source>
        <dbReference type="PROSITE" id="PS50883"/>
    </source>
</evidence>
<dbReference type="SUPFAM" id="SSF141868">
    <property type="entry name" value="EAL domain-like"/>
    <property type="match status" value="1"/>
</dbReference>
<evidence type="ECO:0000259" key="5">
    <source>
        <dbReference type="PROSITE" id="PS50887"/>
    </source>
</evidence>
<dbReference type="InterPro" id="IPR013655">
    <property type="entry name" value="PAS_fold_3"/>
</dbReference>
<dbReference type="InterPro" id="IPR000700">
    <property type="entry name" value="PAS-assoc_C"/>
</dbReference>
<evidence type="ECO:0000259" key="2">
    <source>
        <dbReference type="PROSITE" id="PS50112"/>
    </source>
</evidence>
<protein>
    <submittedName>
        <fullName evidence="6">EAL domain-containing protein</fullName>
    </submittedName>
</protein>
<dbReference type="InterPro" id="IPR000014">
    <property type="entry name" value="PAS"/>
</dbReference>
<dbReference type="PROSITE" id="PS50883">
    <property type="entry name" value="EAL"/>
    <property type="match status" value="1"/>
</dbReference>
<dbReference type="Gene3D" id="3.30.450.20">
    <property type="entry name" value="PAS domain"/>
    <property type="match status" value="1"/>
</dbReference>
<dbReference type="CDD" id="cd00130">
    <property type="entry name" value="PAS"/>
    <property type="match status" value="1"/>
</dbReference>
<feature type="domain" description="PAC" evidence="3">
    <location>
        <begin position="117"/>
        <end position="169"/>
    </location>
</feature>
<evidence type="ECO:0000313" key="7">
    <source>
        <dbReference type="Proteomes" id="UP001145072"/>
    </source>
</evidence>
<dbReference type="Pfam" id="PF00990">
    <property type="entry name" value="GGDEF"/>
    <property type="match status" value="1"/>
</dbReference>
<dbReference type="Pfam" id="PF08447">
    <property type="entry name" value="PAS_3"/>
    <property type="match status" value="1"/>
</dbReference>
<dbReference type="SMART" id="SM00267">
    <property type="entry name" value="GGDEF"/>
    <property type="match status" value="1"/>
</dbReference>
<keyword evidence="7" id="KW-1185">Reference proteome</keyword>
<organism evidence="6 7">
    <name type="scientific">Aquibacillus koreensis</name>
    <dbReference type="NCBI Taxonomy" id="279446"/>
    <lineage>
        <taxon>Bacteria</taxon>
        <taxon>Bacillati</taxon>
        <taxon>Bacillota</taxon>
        <taxon>Bacilli</taxon>
        <taxon>Bacillales</taxon>
        <taxon>Bacillaceae</taxon>
        <taxon>Aquibacillus</taxon>
    </lineage>
</organism>
<dbReference type="PROSITE" id="PS50113">
    <property type="entry name" value="PAC"/>
    <property type="match status" value="1"/>
</dbReference>
<feature type="coiled-coil region" evidence="1">
    <location>
        <begin position="154"/>
        <end position="181"/>
    </location>
</feature>
<dbReference type="InterPro" id="IPR052155">
    <property type="entry name" value="Biofilm_reg_signaling"/>
</dbReference>
<dbReference type="InterPro" id="IPR001610">
    <property type="entry name" value="PAC"/>
</dbReference>
<dbReference type="PANTHER" id="PTHR44757:SF2">
    <property type="entry name" value="BIOFILM ARCHITECTURE MAINTENANCE PROTEIN MBAA"/>
    <property type="match status" value="1"/>
</dbReference>
<dbReference type="AlphaFoldDB" id="A0A9X4AKU3"/>
<dbReference type="SMART" id="SM00086">
    <property type="entry name" value="PAC"/>
    <property type="match status" value="1"/>
</dbReference>
<dbReference type="InterPro" id="IPR029787">
    <property type="entry name" value="Nucleotide_cyclase"/>
</dbReference>
<dbReference type="InterPro" id="IPR035919">
    <property type="entry name" value="EAL_sf"/>
</dbReference>
<dbReference type="CDD" id="cd01948">
    <property type="entry name" value="EAL"/>
    <property type="match status" value="1"/>
</dbReference>
<dbReference type="EMBL" id="JAMQJZ010000013">
    <property type="protein sequence ID" value="MDC3421748.1"/>
    <property type="molecule type" value="Genomic_DNA"/>
</dbReference>
<accession>A0A9X4AKU3</accession>
<gene>
    <name evidence="6" type="ORF">NC661_15350</name>
</gene>
<dbReference type="Pfam" id="PF00563">
    <property type="entry name" value="EAL"/>
    <property type="match status" value="1"/>
</dbReference>
<dbReference type="NCBIfam" id="TIGR00254">
    <property type="entry name" value="GGDEF"/>
    <property type="match status" value="1"/>
</dbReference>
<proteinExistence type="predicted"/>
<dbReference type="FunFam" id="3.20.20.450:FF:000001">
    <property type="entry name" value="Cyclic di-GMP phosphodiesterase yahA"/>
    <property type="match status" value="1"/>
</dbReference>
<dbReference type="PANTHER" id="PTHR44757">
    <property type="entry name" value="DIGUANYLATE CYCLASE DGCP"/>
    <property type="match status" value="1"/>
</dbReference>
<comment type="caution">
    <text evidence="6">The sequence shown here is derived from an EMBL/GenBank/DDBJ whole genome shotgun (WGS) entry which is preliminary data.</text>
</comment>
<dbReference type="Proteomes" id="UP001145072">
    <property type="component" value="Unassembled WGS sequence"/>
</dbReference>
<dbReference type="InterPro" id="IPR001633">
    <property type="entry name" value="EAL_dom"/>
</dbReference>
<keyword evidence="1" id="KW-0175">Coiled coil</keyword>
<dbReference type="SUPFAM" id="SSF55073">
    <property type="entry name" value="Nucleotide cyclase"/>
    <property type="match status" value="1"/>
</dbReference>
<sequence length="714" mass="81584">MTIFSIDNIFDETKLHDIYDQLSKVDGNKSLVDELQSYVQDQVKLLKDFKYAIDQSTTITMSDPKGQIKYVDDNFCKITGYSKDELLNRTHRVINSGYHDSAFFKDLWDTILAGHVWNGEIKIRAKDASLIWLSTTIVPILHDDGTVHAFIAFRNDITEKKNIEEQLVEALNNDYRRVLQELMNLVFRVKMSDTDEGYYFTMVEGKLAKKIAFSNGMVFDQNLQIKSLLIQEKLDQVFRGEQVTFKYKIGDLSLYTMLSPIMEGDQVVEVIGSSVDITSLEEAEEQIKYFAYTDPLTNLPNRSKFRSDLESHLEKRDQYPFSVLLCDIDRLKYINDALGEFAGDKVIAVVAKRLEEILGDQGELYRYGGDEFIAIMHGSHQQVDLISDEMIKSIKKPIPIASKEFYVTSTIGISNHKQTGITPDELIHHASAAVHYGKVSGRNSKLFYSPNMNKKYNSLILLEGEIRAALHKNEFMLHYQPKVNVVTGEIIGMEALVRWFHKERGYIPPNDFIPLTEETGLIIQLGEWVIRQACKQHVEWMDKGMDPFSIAVNVSAIELQRNDFAEKVFRIIEETGMDPSHLVIEITENSVMQNTEDCINTMNKLRERGISLSIDDFGTGYSSFGYLRKFPINYLKIDQSFIKNALTDASNAEIVKAMIQIAHTFGLKVVAEGVEDPEILSFIGTQQCDYYQGYFFSEPLPPLEIEKLMTVKSN</sequence>
<feature type="domain" description="EAL" evidence="4">
    <location>
        <begin position="459"/>
        <end position="713"/>
    </location>
</feature>
<dbReference type="PROSITE" id="PS50112">
    <property type="entry name" value="PAS"/>
    <property type="match status" value="1"/>
</dbReference>
<dbReference type="Gene3D" id="3.20.20.450">
    <property type="entry name" value="EAL domain"/>
    <property type="match status" value="1"/>
</dbReference>
<dbReference type="NCBIfam" id="TIGR00229">
    <property type="entry name" value="sensory_box"/>
    <property type="match status" value="1"/>
</dbReference>
<dbReference type="SMART" id="SM00052">
    <property type="entry name" value="EAL"/>
    <property type="match status" value="1"/>
</dbReference>
<dbReference type="Gene3D" id="3.30.70.270">
    <property type="match status" value="1"/>
</dbReference>
<evidence type="ECO:0000313" key="6">
    <source>
        <dbReference type="EMBL" id="MDC3421748.1"/>
    </source>
</evidence>
<evidence type="ECO:0000256" key="1">
    <source>
        <dbReference type="SAM" id="Coils"/>
    </source>
</evidence>
<dbReference type="SUPFAM" id="SSF55785">
    <property type="entry name" value="PYP-like sensor domain (PAS domain)"/>
    <property type="match status" value="1"/>
</dbReference>
<dbReference type="InterPro" id="IPR000160">
    <property type="entry name" value="GGDEF_dom"/>
</dbReference>
<feature type="domain" description="GGDEF" evidence="5">
    <location>
        <begin position="319"/>
        <end position="450"/>
    </location>
</feature>
<dbReference type="CDD" id="cd01949">
    <property type="entry name" value="GGDEF"/>
    <property type="match status" value="1"/>
</dbReference>
<dbReference type="RefSeq" id="WP_259866068.1">
    <property type="nucleotide sequence ID" value="NZ_JAMQJZ010000013.1"/>
</dbReference>
<dbReference type="InterPro" id="IPR043128">
    <property type="entry name" value="Rev_trsase/Diguanyl_cyclase"/>
</dbReference>
<dbReference type="InterPro" id="IPR035965">
    <property type="entry name" value="PAS-like_dom_sf"/>
</dbReference>
<reference evidence="6" key="1">
    <citation type="submission" date="2022-06" db="EMBL/GenBank/DDBJ databases">
        <title>Aquibacillus sp. a new bacterium isolated from soil saline samples.</title>
        <authorList>
            <person name="Galisteo C."/>
            <person name="De La Haba R."/>
            <person name="Sanchez-Porro C."/>
            <person name="Ventosa A."/>
        </authorList>
    </citation>
    <scope>NUCLEOTIDE SEQUENCE</scope>
    <source>
        <strain evidence="6">JCM 12387</strain>
    </source>
</reference>